<evidence type="ECO:0000256" key="1">
    <source>
        <dbReference type="ARBA" id="ARBA00004156"/>
    </source>
</evidence>
<dbReference type="AlphaFoldDB" id="A0A6B2LHF2"/>
<dbReference type="InterPro" id="IPR001388">
    <property type="entry name" value="Synaptobrevin-like"/>
</dbReference>
<feature type="compositionally biased region" description="Pro residues" evidence="12">
    <location>
        <begin position="207"/>
        <end position="226"/>
    </location>
</feature>
<keyword evidence="6 13" id="KW-1133">Transmembrane helix</keyword>
<reference evidence="15" key="1">
    <citation type="journal article" date="2020" name="J. Eukaryot. Microbiol.">
        <title>De novo Sequencing, Assembly and Annotation of the Transcriptome for the Free-Living Testate Amoeba Arcella intermedia.</title>
        <authorList>
            <person name="Ribeiro G.M."/>
            <person name="Porfirio-Sousa A.L."/>
            <person name="Maurer-Alcala X.X."/>
            <person name="Katz L.A."/>
            <person name="Lahr D.J.G."/>
        </authorList>
    </citation>
    <scope>NUCLEOTIDE SEQUENCE</scope>
</reference>
<evidence type="ECO:0000256" key="13">
    <source>
        <dbReference type="SAM" id="Phobius"/>
    </source>
</evidence>
<evidence type="ECO:0000256" key="12">
    <source>
        <dbReference type="SAM" id="MobiDB-lite"/>
    </source>
</evidence>
<evidence type="ECO:0000256" key="6">
    <source>
        <dbReference type="ARBA" id="ARBA00022989"/>
    </source>
</evidence>
<name>A0A6B2LHF2_9EUKA</name>
<dbReference type="PROSITE" id="PS50892">
    <property type="entry name" value="V_SNARE"/>
    <property type="match status" value="1"/>
</dbReference>
<sequence length="226" mass="25223">MYSFIASGADLLVAHGQKENFEDIVKKILGELPKGANKAYVHEANCFYFLGDEGEVVVGCVAAKELRNTTAFAFLKEVKKLYGEEKGEGKKFKKVLKKQMERFSNEKEVNKIVAIQEELEDVKNVMRVNIDKLLERGDKLSTLEDQTASLEMEALGFKKRSQELHRSMWCASLRMKALLAFIILAIVTVFVLVILFSVCGTTMQKCSPPPPAPPLPPQPAPAPSKF</sequence>
<dbReference type="GO" id="GO:0016192">
    <property type="term" value="P:vesicle-mediated transport"/>
    <property type="evidence" value="ECO:0007669"/>
    <property type="project" value="InterPro"/>
</dbReference>
<evidence type="ECO:0000313" key="15">
    <source>
        <dbReference type="EMBL" id="NDV36231.1"/>
    </source>
</evidence>
<comment type="similarity">
    <text evidence="2">Belongs to the synaptobrevin family.</text>
</comment>
<keyword evidence="8" id="KW-0968">Cytoplasmic vesicle</keyword>
<evidence type="ECO:0000256" key="4">
    <source>
        <dbReference type="ARBA" id="ARBA00022692"/>
    </source>
</evidence>
<dbReference type="PANTHER" id="PTHR21136">
    <property type="entry name" value="SNARE PROTEINS"/>
    <property type="match status" value="1"/>
</dbReference>
<feature type="transmembrane region" description="Helical" evidence="13">
    <location>
        <begin position="177"/>
        <end position="198"/>
    </location>
</feature>
<dbReference type="GO" id="GO:0012505">
    <property type="term" value="C:endomembrane system"/>
    <property type="evidence" value="ECO:0007669"/>
    <property type="project" value="UniProtKB-SubCell"/>
</dbReference>
<keyword evidence="4 13" id="KW-0812">Transmembrane</keyword>
<dbReference type="Pfam" id="PF00957">
    <property type="entry name" value="Synaptobrevin"/>
    <property type="match status" value="1"/>
</dbReference>
<accession>A0A6B2LHF2</accession>
<evidence type="ECO:0000256" key="7">
    <source>
        <dbReference type="ARBA" id="ARBA00023136"/>
    </source>
</evidence>
<keyword evidence="3" id="KW-0813">Transport</keyword>
<dbReference type="SUPFAM" id="SSF64356">
    <property type="entry name" value="SNARE-like"/>
    <property type="match status" value="1"/>
</dbReference>
<dbReference type="EMBL" id="GIBP01007262">
    <property type="protein sequence ID" value="NDV36231.1"/>
    <property type="molecule type" value="Transcribed_RNA"/>
</dbReference>
<evidence type="ECO:0000256" key="9">
    <source>
        <dbReference type="ARBA" id="ARBA00046280"/>
    </source>
</evidence>
<comment type="subcellular location">
    <subcellularLocation>
        <location evidence="1">Cytoplasmic vesicle membrane</location>
    </subcellularLocation>
    <subcellularLocation>
        <location evidence="9">Endomembrane system</location>
        <topology evidence="9">Single-pass type IV membrane protein</topology>
    </subcellularLocation>
</comment>
<dbReference type="PANTHER" id="PTHR21136:SF168">
    <property type="entry name" value="VESICLE-ASSOCIATED MEMBRANE PROTEIN 9"/>
    <property type="match status" value="1"/>
</dbReference>
<dbReference type="Gene3D" id="3.30.450.50">
    <property type="entry name" value="Longin domain"/>
    <property type="match status" value="1"/>
</dbReference>
<evidence type="ECO:0000256" key="5">
    <source>
        <dbReference type="ARBA" id="ARBA00022927"/>
    </source>
</evidence>
<organism evidence="15">
    <name type="scientific">Arcella intermedia</name>
    <dbReference type="NCBI Taxonomy" id="1963864"/>
    <lineage>
        <taxon>Eukaryota</taxon>
        <taxon>Amoebozoa</taxon>
        <taxon>Tubulinea</taxon>
        <taxon>Elardia</taxon>
        <taxon>Arcellinida</taxon>
        <taxon>Sphaerothecina</taxon>
        <taxon>Arcellidae</taxon>
        <taxon>Arcella</taxon>
    </lineage>
</organism>
<dbReference type="InterPro" id="IPR011012">
    <property type="entry name" value="Longin-like_dom_sf"/>
</dbReference>
<dbReference type="SUPFAM" id="SSF58038">
    <property type="entry name" value="SNARE fusion complex"/>
    <property type="match status" value="1"/>
</dbReference>
<evidence type="ECO:0000256" key="2">
    <source>
        <dbReference type="ARBA" id="ARBA00008025"/>
    </source>
</evidence>
<evidence type="ECO:0000256" key="11">
    <source>
        <dbReference type="SAM" id="Coils"/>
    </source>
</evidence>
<protein>
    <recommendedName>
        <fullName evidence="14">V-SNARE coiled-coil homology domain-containing protein</fullName>
    </recommendedName>
</protein>
<dbReference type="GO" id="GO:0030659">
    <property type="term" value="C:cytoplasmic vesicle membrane"/>
    <property type="evidence" value="ECO:0007669"/>
    <property type="project" value="UniProtKB-SubCell"/>
</dbReference>
<dbReference type="Gene3D" id="1.20.5.110">
    <property type="match status" value="1"/>
</dbReference>
<feature type="region of interest" description="Disordered" evidence="12">
    <location>
        <begin position="206"/>
        <end position="226"/>
    </location>
</feature>
<keyword evidence="7 13" id="KW-0472">Membrane</keyword>
<keyword evidence="5" id="KW-0653">Protein transport</keyword>
<dbReference type="GO" id="GO:0015031">
    <property type="term" value="P:protein transport"/>
    <property type="evidence" value="ECO:0007669"/>
    <property type="project" value="UniProtKB-KW"/>
</dbReference>
<evidence type="ECO:0000256" key="8">
    <source>
        <dbReference type="ARBA" id="ARBA00023329"/>
    </source>
</evidence>
<dbReference type="InterPro" id="IPR051097">
    <property type="entry name" value="Synaptobrevin-like_transport"/>
</dbReference>
<evidence type="ECO:0000256" key="3">
    <source>
        <dbReference type="ARBA" id="ARBA00022448"/>
    </source>
</evidence>
<evidence type="ECO:0000259" key="14">
    <source>
        <dbReference type="PROSITE" id="PS50892"/>
    </source>
</evidence>
<dbReference type="InterPro" id="IPR042855">
    <property type="entry name" value="V_SNARE_CC"/>
</dbReference>
<feature type="coiled-coil region" evidence="11">
    <location>
        <begin position="105"/>
        <end position="136"/>
    </location>
</feature>
<dbReference type="InterPro" id="IPR010908">
    <property type="entry name" value="Longin_dom"/>
</dbReference>
<dbReference type="CDD" id="cd15843">
    <property type="entry name" value="R-SNARE"/>
    <property type="match status" value="1"/>
</dbReference>
<keyword evidence="10 11" id="KW-0175">Coiled coil</keyword>
<dbReference type="PRINTS" id="PR00219">
    <property type="entry name" value="SYNAPTOBREVN"/>
</dbReference>
<proteinExistence type="inferred from homology"/>
<evidence type="ECO:0000256" key="10">
    <source>
        <dbReference type="PROSITE-ProRule" id="PRU00290"/>
    </source>
</evidence>
<dbReference type="Pfam" id="PF13774">
    <property type="entry name" value="Longin"/>
    <property type="match status" value="1"/>
</dbReference>
<feature type="domain" description="V-SNARE coiled-coil homology" evidence="14">
    <location>
        <begin position="111"/>
        <end position="171"/>
    </location>
</feature>